<dbReference type="InterPro" id="IPR036389">
    <property type="entry name" value="RNase_III_sf"/>
</dbReference>
<reference evidence="2 3" key="1">
    <citation type="submission" date="2024-02" db="EMBL/GenBank/DDBJ databases">
        <title>First draft genome assembly of two strains of Seiridium cardinale.</title>
        <authorList>
            <person name="Emiliani G."/>
            <person name="Scali E."/>
        </authorList>
    </citation>
    <scope>NUCLEOTIDE SEQUENCE [LARGE SCALE GENOMIC DNA]</scope>
    <source>
        <strain evidence="2 3">BM-138-000479</strain>
    </source>
</reference>
<evidence type="ECO:0000313" key="3">
    <source>
        <dbReference type="Proteomes" id="UP001465668"/>
    </source>
</evidence>
<accession>A0ABR2X5A4</accession>
<feature type="region of interest" description="Disordered" evidence="1">
    <location>
        <begin position="261"/>
        <end position="290"/>
    </location>
</feature>
<feature type="compositionally biased region" description="Polar residues" evidence="1">
    <location>
        <begin position="319"/>
        <end position="328"/>
    </location>
</feature>
<name>A0ABR2X5A4_9PEZI</name>
<dbReference type="Proteomes" id="UP001465668">
    <property type="component" value="Unassembled WGS sequence"/>
</dbReference>
<comment type="caution">
    <text evidence="2">The sequence shown here is derived from an EMBL/GenBank/DDBJ whole genome shotgun (WGS) entry which is preliminary data.</text>
</comment>
<organism evidence="2 3">
    <name type="scientific">Seiridium cardinale</name>
    <dbReference type="NCBI Taxonomy" id="138064"/>
    <lineage>
        <taxon>Eukaryota</taxon>
        <taxon>Fungi</taxon>
        <taxon>Dikarya</taxon>
        <taxon>Ascomycota</taxon>
        <taxon>Pezizomycotina</taxon>
        <taxon>Sordariomycetes</taxon>
        <taxon>Xylariomycetidae</taxon>
        <taxon>Amphisphaeriales</taxon>
        <taxon>Sporocadaceae</taxon>
        <taxon>Seiridium</taxon>
    </lineage>
</organism>
<evidence type="ECO:0000313" key="2">
    <source>
        <dbReference type="EMBL" id="KAK9768970.1"/>
    </source>
</evidence>
<feature type="compositionally biased region" description="Polar residues" evidence="1">
    <location>
        <begin position="274"/>
        <end position="290"/>
    </location>
</feature>
<dbReference type="EMBL" id="JARVKM010000251">
    <property type="protein sequence ID" value="KAK9768970.1"/>
    <property type="molecule type" value="Genomic_DNA"/>
</dbReference>
<evidence type="ECO:0000256" key="1">
    <source>
        <dbReference type="SAM" id="MobiDB-lite"/>
    </source>
</evidence>
<proteinExistence type="predicted"/>
<dbReference type="SUPFAM" id="SSF69065">
    <property type="entry name" value="RNase III domain-like"/>
    <property type="match status" value="1"/>
</dbReference>
<keyword evidence="3" id="KW-1185">Reference proteome</keyword>
<protein>
    <submittedName>
        <fullName evidence="2">RNase III domain-containing protein</fullName>
    </submittedName>
</protein>
<sequence>MDLNAIMQHRMVMSRRLHRDIQRYILHSQEMLPFERLFGAKVALCGQILGHPITSTRSKTLFAEAINMTKAGYTTNVLLNGQRTIIPNNARLATYGDSVIQAHLCRLWLVQGPGAGESITSIGGILLTFGQVESKWHSVTELLTDENLIDVYHKSDLHRCTHHALGQDWLFRSKVVRSKPKATLVEAILGAVHLDAGAEALHLAMSRLGLTSHPHLRLPGSDDVVSDPMEYSPGPLYSVAKELLHSESRVVMNNYAERQWSNVQESNDLDNDPTESSLGSPDSTTEGTLHSESRVVMNNYAERQWPNVQESNDLDSDPTESSLGSTDSATEETLHSENRVVVVDEYSERHRTETVSSRPPTVTLQLEDPQNAKEAISLHTKDAAPVILPHHVVGMWVPASGQGQGQPVCAYEDNSTADAAHLTAAYEELPKLDVGP</sequence>
<feature type="region of interest" description="Disordered" evidence="1">
    <location>
        <begin position="305"/>
        <end position="339"/>
    </location>
</feature>
<gene>
    <name evidence="2" type="ORF">SCAR479_02214</name>
</gene>
<dbReference type="Gene3D" id="1.10.1520.10">
    <property type="entry name" value="Ribonuclease III domain"/>
    <property type="match status" value="1"/>
</dbReference>